<dbReference type="InterPro" id="IPR011008">
    <property type="entry name" value="Dimeric_a/b-barrel"/>
</dbReference>
<evidence type="ECO:0000259" key="1">
    <source>
        <dbReference type="Pfam" id="PF07978"/>
    </source>
</evidence>
<dbReference type="AlphaFoldDB" id="A0A1H3QYC5"/>
<reference evidence="2 3" key="1">
    <citation type="submission" date="2016-10" db="EMBL/GenBank/DDBJ databases">
        <authorList>
            <person name="de Groot N.N."/>
        </authorList>
    </citation>
    <scope>NUCLEOTIDE SEQUENCE [LARGE SCALE GENOMIC DNA]</scope>
    <source>
        <strain evidence="2 3">LMG 24775</strain>
    </source>
</reference>
<dbReference type="Gene3D" id="3.30.70.100">
    <property type="match status" value="1"/>
</dbReference>
<dbReference type="GeneID" id="94691691"/>
<dbReference type="EMBL" id="FNPE01000014">
    <property type="protein sequence ID" value="SDZ18544.1"/>
    <property type="molecule type" value="Genomic_DNA"/>
</dbReference>
<proteinExistence type="predicted"/>
<dbReference type="RefSeq" id="WP_012206218.1">
    <property type="nucleotide sequence ID" value="NZ_CP141274.1"/>
</dbReference>
<accession>A0A1H3QYC5</accession>
<evidence type="ECO:0000313" key="3">
    <source>
        <dbReference type="Proteomes" id="UP000183417"/>
    </source>
</evidence>
<dbReference type="Pfam" id="PF07978">
    <property type="entry name" value="NIPSNAP"/>
    <property type="match status" value="1"/>
</dbReference>
<evidence type="ECO:0000313" key="2">
    <source>
        <dbReference type="EMBL" id="SDZ18544.1"/>
    </source>
</evidence>
<sequence length="101" mass="11876">MITCYLRYIIDPFKAKEFEEYGKTWIPLVEKFGGKHHGYFLPSEGANNVALAMFSFPSMALYEEYRIKSMQDPECQAAFRYAEDTRCILSYERSFMRPVFG</sequence>
<gene>
    <name evidence="2" type="ORF">SAMN05421547_11413</name>
</gene>
<dbReference type="InterPro" id="IPR012577">
    <property type="entry name" value="NIPSNAP"/>
</dbReference>
<protein>
    <submittedName>
        <fullName evidence="2">NIPSNAP protein</fullName>
    </submittedName>
</protein>
<organism evidence="2 3">
    <name type="scientific">Delftia lacustris</name>
    <dbReference type="NCBI Taxonomy" id="558537"/>
    <lineage>
        <taxon>Bacteria</taxon>
        <taxon>Pseudomonadati</taxon>
        <taxon>Pseudomonadota</taxon>
        <taxon>Betaproteobacteria</taxon>
        <taxon>Burkholderiales</taxon>
        <taxon>Comamonadaceae</taxon>
        <taxon>Delftia</taxon>
    </lineage>
</organism>
<dbReference type="SUPFAM" id="SSF54909">
    <property type="entry name" value="Dimeric alpha+beta barrel"/>
    <property type="match status" value="1"/>
</dbReference>
<name>A0A1H3QYC5_9BURK</name>
<dbReference type="Proteomes" id="UP000183417">
    <property type="component" value="Unassembled WGS sequence"/>
</dbReference>
<feature type="domain" description="NIPSNAP" evidence="1">
    <location>
        <begin position="7"/>
        <end position="99"/>
    </location>
</feature>